<gene>
    <name evidence="2" type="ORF">H3Z82_01695</name>
</gene>
<comment type="caution">
    <text evidence="2">The sequence shown here is derived from an EMBL/GenBank/DDBJ whole genome shotgun (WGS) entry which is preliminary data.</text>
</comment>
<dbReference type="InterPro" id="IPR035986">
    <property type="entry name" value="PKD_dom_sf"/>
</dbReference>
<proteinExistence type="predicted"/>
<evidence type="ECO:0000256" key="1">
    <source>
        <dbReference type="SAM" id="SignalP"/>
    </source>
</evidence>
<dbReference type="EMBL" id="JACGLT010000001">
    <property type="protein sequence ID" value="MBA6151436.1"/>
    <property type="molecule type" value="Genomic_DNA"/>
</dbReference>
<sequence>MNTMTTNYKQLLIAFFALALLFTSCSNDDDVQVLAPEISMSKVEREFQITVGDTLKFAAINLNNSEYTEHWTLGDSIVATVDTYVFEPTNSGTYTLSYEASNITGTFNYDYTIEVAAKIRPITDESNAYITELLEYLPAPGQFINKGVGNLESAEGLIGKRGLVTLGAWGGSVSYAFDHTVINREDEDDFIIYGNAMPTFAEPGVVYVMQDDNGNGLPDDTWYEINGSAHAQEGTLRTYKVTYFRPETAEDDVAWEDNQGNTGFVLKNAFHKQAYYPEWITEDSYTLTGTLLSDSHIDMSNPSMITSAPFDYGYADNTPGGDKINIADAIDTEGNPVHLSGIDFIKIQTGIQANMGWLGELSTEVAGIADLSLLQ</sequence>
<dbReference type="SUPFAM" id="SSF49299">
    <property type="entry name" value="PKD domain"/>
    <property type="match status" value="1"/>
</dbReference>
<dbReference type="Proteomes" id="UP000541857">
    <property type="component" value="Unassembled WGS sequence"/>
</dbReference>
<evidence type="ECO:0000313" key="2">
    <source>
        <dbReference type="EMBL" id="MBA6151436.1"/>
    </source>
</evidence>
<keyword evidence="1" id="KW-0732">Signal</keyword>
<dbReference type="RefSeq" id="WP_182202143.1">
    <property type="nucleotide sequence ID" value="NZ_JACGLT010000001.1"/>
</dbReference>
<reference evidence="2 3" key="1">
    <citation type="submission" date="2020-07" db="EMBL/GenBank/DDBJ databases">
        <title>Bacterium isolated from marine sediment.</title>
        <authorList>
            <person name="Shang D."/>
        </authorList>
    </citation>
    <scope>NUCLEOTIDE SEQUENCE [LARGE SCALE GENOMIC DNA]</scope>
    <source>
        <strain evidence="2 3">F6074</strain>
    </source>
</reference>
<protein>
    <submittedName>
        <fullName evidence="2">Cell surface protein</fullName>
    </submittedName>
</protein>
<name>A0A7W2R246_9FLAO</name>
<accession>A0A7W2R246</accession>
<feature type="signal peptide" evidence="1">
    <location>
        <begin position="1"/>
        <end position="28"/>
    </location>
</feature>
<feature type="chain" id="PRO_5030735495" evidence="1">
    <location>
        <begin position="29"/>
        <end position="375"/>
    </location>
</feature>
<keyword evidence="3" id="KW-1185">Reference proteome</keyword>
<dbReference type="AlphaFoldDB" id="A0A7W2R246"/>
<evidence type="ECO:0000313" key="3">
    <source>
        <dbReference type="Proteomes" id="UP000541857"/>
    </source>
</evidence>
<organism evidence="2 3">
    <name type="scientific">Gelidibacter maritimus</name>
    <dbReference type="NCBI Taxonomy" id="2761487"/>
    <lineage>
        <taxon>Bacteria</taxon>
        <taxon>Pseudomonadati</taxon>
        <taxon>Bacteroidota</taxon>
        <taxon>Flavobacteriia</taxon>
        <taxon>Flavobacteriales</taxon>
        <taxon>Flavobacteriaceae</taxon>
        <taxon>Gelidibacter</taxon>
    </lineage>
</organism>